<gene>
    <name evidence="2" type="ORF">HK100_011956</name>
</gene>
<evidence type="ECO:0008006" key="4">
    <source>
        <dbReference type="Google" id="ProtNLM"/>
    </source>
</evidence>
<evidence type="ECO:0000313" key="2">
    <source>
        <dbReference type="EMBL" id="KAJ3139106.1"/>
    </source>
</evidence>
<evidence type="ECO:0000313" key="3">
    <source>
        <dbReference type="Proteomes" id="UP001211907"/>
    </source>
</evidence>
<reference evidence="2" key="1">
    <citation type="submission" date="2020-05" db="EMBL/GenBank/DDBJ databases">
        <title>Phylogenomic resolution of chytrid fungi.</title>
        <authorList>
            <person name="Stajich J.E."/>
            <person name="Amses K."/>
            <person name="Simmons R."/>
            <person name="Seto K."/>
            <person name="Myers J."/>
            <person name="Bonds A."/>
            <person name="Quandt C.A."/>
            <person name="Barry K."/>
            <person name="Liu P."/>
            <person name="Grigoriev I."/>
            <person name="Longcore J.E."/>
            <person name="James T.Y."/>
        </authorList>
    </citation>
    <scope>NUCLEOTIDE SEQUENCE</scope>
    <source>
        <strain evidence="2">JEL0513</strain>
    </source>
</reference>
<dbReference type="AlphaFoldDB" id="A0AAD5T8N6"/>
<name>A0AAD5T8N6_9FUNG</name>
<protein>
    <recommendedName>
        <fullName evidence="4">Peptidase M24 domain-containing protein</fullName>
    </recommendedName>
</protein>
<dbReference type="Gene3D" id="3.90.230.10">
    <property type="entry name" value="Creatinase/methionine aminopeptidase superfamily"/>
    <property type="match status" value="1"/>
</dbReference>
<dbReference type="InterPro" id="IPR036005">
    <property type="entry name" value="Creatinase/aminopeptidase-like"/>
</dbReference>
<accession>A0AAD5T8N6</accession>
<organism evidence="2 3">
    <name type="scientific">Physocladia obscura</name>
    <dbReference type="NCBI Taxonomy" id="109957"/>
    <lineage>
        <taxon>Eukaryota</taxon>
        <taxon>Fungi</taxon>
        <taxon>Fungi incertae sedis</taxon>
        <taxon>Chytridiomycota</taxon>
        <taxon>Chytridiomycota incertae sedis</taxon>
        <taxon>Chytridiomycetes</taxon>
        <taxon>Chytridiales</taxon>
        <taxon>Chytriomycetaceae</taxon>
        <taxon>Physocladia</taxon>
    </lineage>
</organism>
<comment type="caution">
    <text evidence="2">The sequence shown here is derived from an EMBL/GenBank/DDBJ whole genome shotgun (WGS) entry which is preliminary data.</text>
</comment>
<dbReference type="SUPFAM" id="SSF55920">
    <property type="entry name" value="Creatinase/aminopeptidase"/>
    <property type="match status" value="1"/>
</dbReference>
<keyword evidence="1" id="KW-0732">Signal</keyword>
<keyword evidence="3" id="KW-1185">Reference proteome</keyword>
<feature type="signal peptide" evidence="1">
    <location>
        <begin position="1"/>
        <end position="21"/>
    </location>
</feature>
<proteinExistence type="predicted"/>
<feature type="chain" id="PRO_5042123504" description="Peptidase M24 domain-containing protein" evidence="1">
    <location>
        <begin position="22"/>
        <end position="487"/>
    </location>
</feature>
<dbReference type="EMBL" id="JADGJH010000080">
    <property type="protein sequence ID" value="KAJ3139106.1"/>
    <property type="molecule type" value="Genomic_DNA"/>
</dbReference>
<evidence type="ECO:0000256" key="1">
    <source>
        <dbReference type="SAM" id="SignalP"/>
    </source>
</evidence>
<dbReference type="Proteomes" id="UP001211907">
    <property type="component" value="Unassembled WGS sequence"/>
</dbReference>
<sequence>MKLELSLLLLCVLLCAGLASAQREKETGGANNGKETLLELLPSLRQQDAIAREWAREREHTILPALMRLHGVDAWVLSMREYNEDPAFWPLVSRTTTFAARRRTLKAFAFNKTSGNSEDAFVSRTFVDNTPQVWADFNSFLTQFDPSVLTINIDASGNNFADGLHAGEHELLVSQLPWLYWLRLRRVPILATQFIATRPDSMLPYFKKLMRVAHAIIREGFSTDVIIPGVTTTEDLSWFFRDRIQSLNLTTWFHPSVDIQRYDKAANTTRTLSGIIEVGDFIWTDFGVTFMGMNTDTQHVGYVLREHEADVPLGFKLGLTEHSNVIQDILLKEINLNRTGNEVLKITLDEMARRNISGTVYCHPIGDYGHSAGSLIGMTNLQDGVPVLGDLPIFPNMWYSIELQANVPIPEWGGGIVNFRQEEDVYIDSHGVARWVNGRQSKIHLIGNVDRVSGDSIPDLFDDAAFVNFEKKKMDKKVQMEKMIIQD</sequence>